<evidence type="ECO:0000313" key="9">
    <source>
        <dbReference type="RefSeq" id="XP_015597455.1"/>
    </source>
</evidence>
<evidence type="ECO:0000256" key="2">
    <source>
        <dbReference type="ARBA" id="ARBA00013194"/>
    </source>
</evidence>
<protein>
    <recommendedName>
        <fullName evidence="2 5">peptidylprolyl isomerase</fullName>
        <ecNumber evidence="2 5">5.2.1.8</ecNumber>
    </recommendedName>
</protein>
<proteinExistence type="predicted"/>
<dbReference type="FunFam" id="3.10.50.40:FF:000006">
    <property type="entry name" value="Peptidyl-prolyl cis-trans isomerase"/>
    <property type="match status" value="1"/>
</dbReference>
<reference evidence="9" key="1">
    <citation type="submission" date="2025-08" db="UniProtKB">
        <authorList>
            <consortium name="RefSeq"/>
        </authorList>
    </citation>
    <scope>IDENTIFICATION</scope>
</reference>
<keyword evidence="3 5" id="KW-0697">Rotamase</keyword>
<evidence type="ECO:0000256" key="3">
    <source>
        <dbReference type="ARBA" id="ARBA00023110"/>
    </source>
</evidence>
<evidence type="ECO:0000256" key="1">
    <source>
        <dbReference type="ARBA" id="ARBA00000971"/>
    </source>
</evidence>
<feature type="chain" id="PRO_5042618130" description="peptidylprolyl isomerase" evidence="6">
    <location>
        <begin position="19"/>
        <end position="150"/>
    </location>
</feature>
<feature type="signal peptide" evidence="6">
    <location>
        <begin position="1"/>
        <end position="18"/>
    </location>
</feature>
<dbReference type="SUPFAM" id="SSF54534">
    <property type="entry name" value="FKBP-like"/>
    <property type="match status" value="1"/>
</dbReference>
<dbReference type="InterPro" id="IPR046357">
    <property type="entry name" value="PPIase_dom_sf"/>
</dbReference>
<dbReference type="PROSITE" id="PS50059">
    <property type="entry name" value="FKBP_PPIASE"/>
    <property type="match status" value="1"/>
</dbReference>
<dbReference type="Proteomes" id="UP000694920">
    <property type="component" value="Unplaced"/>
</dbReference>
<dbReference type="GO" id="GO:0005783">
    <property type="term" value="C:endoplasmic reticulum"/>
    <property type="evidence" value="ECO:0007669"/>
    <property type="project" value="TreeGrafter"/>
</dbReference>
<evidence type="ECO:0000256" key="5">
    <source>
        <dbReference type="PROSITE-ProRule" id="PRU00277"/>
    </source>
</evidence>
<dbReference type="EC" id="5.2.1.8" evidence="2 5"/>
<comment type="catalytic activity">
    <reaction evidence="1 5">
        <text>[protein]-peptidylproline (omega=180) = [protein]-peptidylproline (omega=0)</text>
        <dbReference type="Rhea" id="RHEA:16237"/>
        <dbReference type="Rhea" id="RHEA-COMP:10747"/>
        <dbReference type="Rhea" id="RHEA-COMP:10748"/>
        <dbReference type="ChEBI" id="CHEBI:83833"/>
        <dbReference type="ChEBI" id="CHEBI:83834"/>
        <dbReference type="EC" id="5.2.1.8"/>
    </reaction>
</comment>
<dbReference type="PANTHER" id="PTHR45779">
    <property type="entry name" value="PEPTIDYLPROLYL ISOMERASE"/>
    <property type="match status" value="1"/>
</dbReference>
<organism evidence="8 9">
    <name type="scientific">Cephus cinctus</name>
    <name type="common">Wheat stem sawfly</name>
    <dbReference type="NCBI Taxonomy" id="211228"/>
    <lineage>
        <taxon>Eukaryota</taxon>
        <taxon>Metazoa</taxon>
        <taxon>Ecdysozoa</taxon>
        <taxon>Arthropoda</taxon>
        <taxon>Hexapoda</taxon>
        <taxon>Insecta</taxon>
        <taxon>Pterygota</taxon>
        <taxon>Neoptera</taxon>
        <taxon>Endopterygota</taxon>
        <taxon>Hymenoptera</taxon>
        <taxon>Cephoidea</taxon>
        <taxon>Cephidae</taxon>
        <taxon>Cephus</taxon>
    </lineage>
</organism>
<dbReference type="InterPro" id="IPR001179">
    <property type="entry name" value="PPIase_FKBP_dom"/>
</dbReference>
<keyword evidence="8" id="KW-1185">Reference proteome</keyword>
<evidence type="ECO:0000313" key="8">
    <source>
        <dbReference type="Proteomes" id="UP000694920"/>
    </source>
</evidence>
<dbReference type="InterPro" id="IPR044609">
    <property type="entry name" value="FKBP2/11"/>
</dbReference>
<dbReference type="RefSeq" id="XP_015597455.1">
    <property type="nucleotide sequence ID" value="XM_015741969.2"/>
</dbReference>
<evidence type="ECO:0000256" key="4">
    <source>
        <dbReference type="ARBA" id="ARBA00023235"/>
    </source>
</evidence>
<dbReference type="PANTHER" id="PTHR45779:SF7">
    <property type="entry name" value="PEPTIDYLPROLYL ISOMERASE"/>
    <property type="match status" value="1"/>
</dbReference>
<name>A0AAJ7BZ20_CEPCN</name>
<gene>
    <name evidence="9" type="primary">LOC107268825</name>
</gene>
<dbReference type="AlphaFoldDB" id="A0AAJ7BZ20"/>
<dbReference type="Gene3D" id="3.10.50.40">
    <property type="match status" value="1"/>
</dbReference>
<keyword evidence="6" id="KW-0732">Signal</keyword>
<evidence type="ECO:0000259" key="7">
    <source>
        <dbReference type="PROSITE" id="PS50059"/>
    </source>
</evidence>
<dbReference type="GO" id="GO:0003755">
    <property type="term" value="F:peptidyl-prolyl cis-trans isomerase activity"/>
    <property type="evidence" value="ECO:0007669"/>
    <property type="project" value="UniProtKB-KW"/>
</dbReference>
<feature type="domain" description="PPIase FKBP-type" evidence="7">
    <location>
        <begin position="45"/>
        <end position="133"/>
    </location>
</feature>
<sequence>MRIVLLLVLINLRLLVSATDDGSKKKLQIGIKKRIDNCNVRSKKGDALYVHYVGTLENGTEIDNSSKYEEPFLITLGYGQVIKGLEQGLMGMCAGEKRRLVIPPDLAYGSHGALPTVPPDATVIFVIELIKLVQKEVLSQSEEFVMRDDL</sequence>
<evidence type="ECO:0000256" key="6">
    <source>
        <dbReference type="SAM" id="SignalP"/>
    </source>
</evidence>
<dbReference type="Pfam" id="PF00254">
    <property type="entry name" value="FKBP_C"/>
    <property type="match status" value="1"/>
</dbReference>
<dbReference type="KEGG" id="ccin:107268825"/>
<keyword evidence="4 5" id="KW-0413">Isomerase</keyword>
<accession>A0AAJ7BZ20</accession>
<dbReference type="GeneID" id="107268825"/>